<protein>
    <submittedName>
        <fullName evidence="2">Putative membrane protein</fullName>
    </submittedName>
</protein>
<evidence type="ECO:0000313" key="3">
    <source>
        <dbReference type="Proteomes" id="UP000184085"/>
    </source>
</evidence>
<keyword evidence="1" id="KW-0472">Membrane</keyword>
<evidence type="ECO:0000256" key="1">
    <source>
        <dbReference type="SAM" id="Phobius"/>
    </source>
</evidence>
<organism evidence="2 3">
    <name type="scientific">Donghicola eburneus</name>
    <dbReference type="NCBI Taxonomy" id="393278"/>
    <lineage>
        <taxon>Bacteria</taxon>
        <taxon>Pseudomonadati</taxon>
        <taxon>Pseudomonadota</taxon>
        <taxon>Alphaproteobacteria</taxon>
        <taxon>Rhodobacterales</taxon>
        <taxon>Roseobacteraceae</taxon>
        <taxon>Donghicola</taxon>
    </lineage>
</organism>
<evidence type="ECO:0000313" key="2">
    <source>
        <dbReference type="EMBL" id="SCM68122.1"/>
    </source>
</evidence>
<accession>A0A1M4MZT7</accession>
<keyword evidence="1" id="KW-0812">Transmembrane</keyword>
<dbReference type="EMBL" id="FMJB01000051">
    <property type="protein sequence ID" value="SCM68122.1"/>
    <property type="molecule type" value="Genomic_DNA"/>
</dbReference>
<name>A0A1M4MZT7_9RHOB</name>
<feature type="transmembrane region" description="Helical" evidence="1">
    <location>
        <begin position="79"/>
        <end position="103"/>
    </location>
</feature>
<dbReference type="AlphaFoldDB" id="A0A1M4MZT7"/>
<sequence>MGCEDPRYSARGELVSPEVREGIQTRQQYLQKGRFWQIGFSRFCDSCARRILCFFDGWCRPPRDAFLFFYKDMARIKELWVPAIFSIFPIFCGGHCFAIFRFLEELIFEILRHKTGFELRLIPPHQRVRAVFEQAPFQHKFLRLCALGINGKEAHRFVIRSPDPVACLPRQFAQVPPQRFAIGNCFCCRDLYQLLSELQDVHVG</sequence>
<gene>
    <name evidence="2" type="ORF">KARMA_2332</name>
</gene>
<dbReference type="Proteomes" id="UP000184085">
    <property type="component" value="Unassembled WGS sequence"/>
</dbReference>
<keyword evidence="3" id="KW-1185">Reference proteome</keyword>
<proteinExistence type="predicted"/>
<reference evidence="3" key="1">
    <citation type="submission" date="2016-09" db="EMBL/GenBank/DDBJ databases">
        <authorList>
            <person name="Wibberg D."/>
        </authorList>
    </citation>
    <scope>NUCLEOTIDE SEQUENCE [LARGE SCALE GENOMIC DNA]</scope>
</reference>
<keyword evidence="1" id="KW-1133">Transmembrane helix</keyword>